<sequence length="331" mass="37097">MIIKYADSRQPQIQQVMRLLSRPDLSSKQRELLAKEIHAIEQGERGESNSAYEIDFHLKNTQNWAVIHDLRIEHQGRVAQIDHLLINRLLEIYVVETKNFNADLQINEAGEFTAWYQKRPFGIPSPLVQNEKHIAVLSQLCQALPLPTRLGIKMMPSFFNVVMIGNQQRITRPKGLDTKNVIKAEKIKEWVTKGGDVSLVHALSSMAKVVSSETLIALAQAIANQHLPLKHDYHARFGIPRQAPAPATVATEVAPEPASKLTSSRLAAKLGFRNTQALIEQLLALGYLEKVEGKTKLTPSGQEAGGEFKYSPKFGPYFIWPESLDVSIKVE</sequence>
<comment type="caution">
    <text evidence="2">The sequence shown here is derived from an EMBL/GenBank/DDBJ whole genome shotgun (WGS) entry which is preliminary data.</text>
</comment>
<reference evidence="2 3" key="1">
    <citation type="submission" date="2017-01" db="EMBL/GenBank/DDBJ databases">
        <title>New insights into the genetic diversity of Chromobacterium isolated from tropical freshwater lake.</title>
        <authorList>
            <person name="Santos A.B."/>
            <person name="Nascimento A.M."/>
            <person name="Da Silva P.C."/>
        </authorList>
    </citation>
    <scope>NUCLEOTIDE SEQUENCE [LARGE SCALE GENOMIC DNA]</scope>
    <source>
        <strain evidence="2 3">56AF</strain>
    </source>
</reference>
<name>A0A2S9X665_9NEIS</name>
<dbReference type="PROSITE" id="PS50965">
    <property type="entry name" value="NERD"/>
    <property type="match status" value="1"/>
</dbReference>
<evidence type="ECO:0000313" key="3">
    <source>
        <dbReference type="Proteomes" id="UP000239469"/>
    </source>
</evidence>
<evidence type="ECO:0000313" key="2">
    <source>
        <dbReference type="EMBL" id="PRP71219.1"/>
    </source>
</evidence>
<protein>
    <recommendedName>
        <fullName evidence="1">NERD domain-containing protein</fullName>
    </recommendedName>
</protein>
<organism evidence="2 3">
    <name type="scientific">Chromobacterium amazonense</name>
    <dbReference type="NCBI Taxonomy" id="1382803"/>
    <lineage>
        <taxon>Bacteria</taxon>
        <taxon>Pseudomonadati</taxon>
        <taxon>Pseudomonadota</taxon>
        <taxon>Betaproteobacteria</taxon>
        <taxon>Neisseriales</taxon>
        <taxon>Chromobacteriaceae</taxon>
        <taxon>Chromobacterium</taxon>
    </lineage>
</organism>
<proteinExistence type="predicted"/>
<dbReference type="EMBL" id="MTBD01000017">
    <property type="protein sequence ID" value="PRP71219.1"/>
    <property type="molecule type" value="Genomic_DNA"/>
</dbReference>
<dbReference type="RefSeq" id="WP_223253443.1">
    <property type="nucleotide sequence ID" value="NZ_MTBD01000017.1"/>
</dbReference>
<dbReference type="Proteomes" id="UP000239469">
    <property type="component" value="Unassembled WGS sequence"/>
</dbReference>
<dbReference type="AlphaFoldDB" id="A0A2S9X665"/>
<gene>
    <name evidence="2" type="ORF">BUE93_08420</name>
</gene>
<evidence type="ECO:0000259" key="1">
    <source>
        <dbReference type="PROSITE" id="PS50965"/>
    </source>
</evidence>
<feature type="domain" description="NERD" evidence="1">
    <location>
        <begin position="42"/>
        <end position="160"/>
    </location>
</feature>
<dbReference type="InterPro" id="IPR011528">
    <property type="entry name" value="NERD"/>
</dbReference>
<dbReference type="Pfam" id="PF08378">
    <property type="entry name" value="NERD"/>
    <property type="match status" value="1"/>
</dbReference>
<accession>A0A2S9X665</accession>